<name>A0A449BAY3_9BACT</name>
<keyword evidence="2" id="KW-1185">Reference proteome</keyword>
<reference evidence="1 2" key="1">
    <citation type="submission" date="2019-01" db="EMBL/GenBank/DDBJ databases">
        <authorList>
            <consortium name="Pathogen Informatics"/>
        </authorList>
    </citation>
    <scope>NUCLEOTIDE SEQUENCE [LARGE SCALE GENOMIC DNA]</scope>
    <source>
        <strain evidence="1 2">NCTC10184</strain>
    </source>
</reference>
<dbReference type="Proteomes" id="UP000290876">
    <property type="component" value="Chromosome"/>
</dbReference>
<accession>A0A449BAY3</accession>
<dbReference type="RefSeq" id="WP_129623183.1">
    <property type="nucleotide sequence ID" value="NZ_LR215043.1"/>
</dbReference>
<protein>
    <submittedName>
        <fullName evidence="1">Uncharacterized protein</fullName>
    </submittedName>
</protein>
<dbReference type="AlphaFoldDB" id="A0A449BAY3"/>
<gene>
    <name evidence="1" type="ORF">NCTC10184_00602</name>
</gene>
<evidence type="ECO:0000313" key="1">
    <source>
        <dbReference type="EMBL" id="VEU78357.1"/>
    </source>
</evidence>
<proteinExistence type="predicted"/>
<organism evidence="1 2">
    <name type="scientific">Mycoplasmopsis columbinasalis</name>
    <dbReference type="NCBI Taxonomy" id="114880"/>
    <lineage>
        <taxon>Bacteria</taxon>
        <taxon>Bacillati</taxon>
        <taxon>Mycoplasmatota</taxon>
        <taxon>Mycoplasmoidales</taxon>
        <taxon>Metamycoplasmataceae</taxon>
        <taxon>Mycoplasmopsis</taxon>
    </lineage>
</organism>
<sequence>MKLYGYLLSANQSESVNQIFTQLNSNVKASAVAKRLKEIYNYSKQRIAEYDWSSVEPDTYVNRAFPMTLWSFKDNMENNPNLIALNSLQNVGNTKEILITNSQNGTDYTRRLNSNDLFALLPFVGSQLATANQAKSTGILTTALLPQFQDQSQPWSSTNRASGLPIYISIVNRGVNGENTANADAYDLNAYTPRYIPNGKTVDVKFDLHYYINPNLANNTKAFLENNAMAQHIYQAPVSFYLQDLKVSARPDALSIKAENLREADKSKNIILDVANSGYETNAMFERLKTIFENKNAELTRSNLRFFTELVDKNGTNTRTNDLNDEEKFALGTKAGHLATGDLTGASRGLTLNEILKTTSANDFNINLNFDDSIPLWVAGAPWLKFTHDKDNDWLSSYEELNKFKQMEVPTSFDENFDPTNTANWKKVVYWKPGDASVTRDSHGRVTDYFFNINVFVPVVDYSLYQSAADAKNFFDRSFSGLNTMLPSFLMHFNLVIRPTYTALYKEISADGTQNDFMGFNNQNLRVLALKRSYVSKDANPDADNYINNLDHLSTIDPYYQGPSIDIPSWIYYANTIGLGYKDTKLFDQALKPYFYANRYLTRAGLFRYDGYGKYDAHMQGYSSDNPYAPFGSATGDVPIQYIDNTGATVSGTVRGAQKGLTLLDMARQTGLNNYDRSYRIVDTLLDENNFTEDIFGPIDRYVPADSVYQGSVFWGAVLGNKTEIPSDRYNVFGDNYGTVNFTNQITSAASSLSGRNIDRSGSVDGISRVTYVGITDNLSIKHQNNPGSTLLYDLNHAPANSTLDNIFRPKNGESQIRYLAPDSLGFYQLMSQYLKDGVAVNINDVVKTVHLKEDNGNIPVNERFLVAMTESTANSFRKSGANWLSSGGPGTPNFVRLTHAGVVNFIIANRAGSQSDFESFKNPRTKDGRTWFEAIGYTNKTLSDAIKHLFGITDAGELSEGTIKTLRNALIKAYLQAMFDWSMSIAARVDKHTGANQYDPVYAFNLVDRRYNTMTFLPSVYSDWYKWGGWINNPNRRNEFGDGPVTYETNTLLNFKLTPRNYNSTFRDTLPRTVQNLQGTEGYGHSRDSWFNNVNSILNASFGQYIVPASEGTHVNLFNPFALGSSEFAKGLKAFDVTIKLNDIDTAGNYFGDNNS</sequence>
<dbReference type="KEGG" id="mcob:NCTC10184_00602"/>
<dbReference type="EMBL" id="LR215043">
    <property type="protein sequence ID" value="VEU78357.1"/>
    <property type="molecule type" value="Genomic_DNA"/>
</dbReference>
<evidence type="ECO:0000313" key="2">
    <source>
        <dbReference type="Proteomes" id="UP000290876"/>
    </source>
</evidence>